<proteinExistence type="predicted"/>
<evidence type="ECO:0000313" key="2">
    <source>
        <dbReference type="Proteomes" id="UP000289437"/>
    </source>
</evidence>
<evidence type="ECO:0000313" key="1">
    <source>
        <dbReference type="EMBL" id="RXH53888.1"/>
    </source>
</evidence>
<sequence length="60" mass="7184">MYRHEFELAKRQVARFSLSLLRIVRASFRKRIAFSIPSIELRSTSTQKVQHPPRLFRAQK</sequence>
<reference evidence="1 2" key="1">
    <citation type="submission" date="2018-11" db="EMBL/GenBank/DDBJ databases">
        <authorList>
            <person name="Mardanov A.V."/>
            <person name="Ravin N.V."/>
            <person name="Dedysh S.N."/>
        </authorList>
    </citation>
    <scope>NUCLEOTIDE SEQUENCE [LARGE SCALE GENOMIC DNA]</scope>
    <source>
        <strain evidence="1 2">AF10</strain>
    </source>
</reference>
<comment type="caution">
    <text evidence="1">The sequence shown here is derived from an EMBL/GenBank/DDBJ whole genome shotgun (WGS) entry which is preliminary data.</text>
</comment>
<keyword evidence="2" id="KW-1185">Reference proteome</keyword>
<accession>A0A4Q0SWE9</accession>
<organism evidence="1 2">
    <name type="scientific">Granulicella sibirica</name>
    <dbReference type="NCBI Taxonomy" id="2479048"/>
    <lineage>
        <taxon>Bacteria</taxon>
        <taxon>Pseudomonadati</taxon>
        <taxon>Acidobacteriota</taxon>
        <taxon>Terriglobia</taxon>
        <taxon>Terriglobales</taxon>
        <taxon>Acidobacteriaceae</taxon>
        <taxon>Granulicella</taxon>
    </lineage>
</organism>
<gene>
    <name evidence="1" type="ORF">GRAN_5226</name>
</gene>
<dbReference type="AlphaFoldDB" id="A0A4Q0SWE9"/>
<dbReference type="Proteomes" id="UP000289437">
    <property type="component" value="Unassembled WGS sequence"/>
</dbReference>
<name>A0A4Q0SWE9_9BACT</name>
<reference evidence="2" key="2">
    <citation type="submission" date="2019-02" db="EMBL/GenBank/DDBJ databases">
        <title>Granulicella sibirica sp. nov., a psychrotolerant acidobacterium isolated from an organic soil layer in forested tundra, West Siberia.</title>
        <authorList>
            <person name="Oshkin I.Y."/>
            <person name="Kulichevskaya I.S."/>
            <person name="Rijpstra W.I.C."/>
            <person name="Sinninghe Damste J.S."/>
            <person name="Rakitin A.L."/>
            <person name="Ravin N.V."/>
            <person name="Dedysh S.N."/>
        </authorList>
    </citation>
    <scope>NUCLEOTIDE SEQUENCE [LARGE SCALE GENOMIC DNA]</scope>
    <source>
        <strain evidence="2">AF10</strain>
    </source>
</reference>
<protein>
    <submittedName>
        <fullName evidence="1">Uncharacterized protein</fullName>
    </submittedName>
</protein>
<dbReference type="EMBL" id="RDSM01000007">
    <property type="protein sequence ID" value="RXH53888.1"/>
    <property type="molecule type" value="Genomic_DNA"/>
</dbReference>